<feature type="transmembrane region" description="Helical" evidence="1">
    <location>
        <begin position="75"/>
        <end position="96"/>
    </location>
</feature>
<reference evidence="2" key="1">
    <citation type="submission" date="2023-06" db="EMBL/GenBank/DDBJ databases">
        <title>Genomic of Parafulvivirga corallium.</title>
        <authorList>
            <person name="Wang G."/>
        </authorList>
    </citation>
    <scope>NUCLEOTIDE SEQUENCE</scope>
    <source>
        <strain evidence="2">BMA10</strain>
    </source>
</reference>
<keyword evidence="1" id="KW-0472">Membrane</keyword>
<gene>
    <name evidence="2" type="ORF">QQ008_24400</name>
</gene>
<evidence type="ECO:0000313" key="2">
    <source>
        <dbReference type="EMBL" id="MDN5204556.1"/>
    </source>
</evidence>
<dbReference type="Proteomes" id="UP001172082">
    <property type="component" value="Unassembled WGS sequence"/>
</dbReference>
<name>A0ABT8KUU8_9BACT</name>
<comment type="caution">
    <text evidence="2">The sequence shown here is derived from an EMBL/GenBank/DDBJ whole genome shotgun (WGS) entry which is preliminary data.</text>
</comment>
<keyword evidence="1" id="KW-0812">Transmembrane</keyword>
<keyword evidence="3" id="KW-1185">Reference proteome</keyword>
<evidence type="ECO:0000256" key="1">
    <source>
        <dbReference type="SAM" id="Phobius"/>
    </source>
</evidence>
<feature type="transmembrane region" description="Helical" evidence="1">
    <location>
        <begin position="42"/>
        <end position="63"/>
    </location>
</feature>
<sequence length="129" mass="14463">MNTAEIKLRNVLKFNATFSTVSGVILILLHKTVASWMNAGNSLVLMYIGIALLLFAGSLFMTAHKKELSIKQVKFIILQDWLWVIGSFIIIALQAFQLNTQAYILIAIVALIVALFAMGQRKFLKEMEC</sequence>
<feature type="transmembrane region" description="Helical" evidence="1">
    <location>
        <begin position="12"/>
        <end position="30"/>
    </location>
</feature>
<dbReference type="EMBL" id="JAUJEA010000012">
    <property type="protein sequence ID" value="MDN5204556.1"/>
    <property type="molecule type" value="Genomic_DNA"/>
</dbReference>
<accession>A0ABT8KUU8</accession>
<protein>
    <submittedName>
        <fullName evidence="2">Uncharacterized protein</fullName>
    </submittedName>
</protein>
<feature type="transmembrane region" description="Helical" evidence="1">
    <location>
        <begin position="102"/>
        <end position="119"/>
    </location>
</feature>
<proteinExistence type="predicted"/>
<dbReference type="RefSeq" id="WP_346754580.1">
    <property type="nucleotide sequence ID" value="NZ_JAUJEA010000012.1"/>
</dbReference>
<keyword evidence="1" id="KW-1133">Transmembrane helix</keyword>
<evidence type="ECO:0000313" key="3">
    <source>
        <dbReference type="Proteomes" id="UP001172082"/>
    </source>
</evidence>
<organism evidence="2 3">
    <name type="scientific">Splendidivirga corallicola</name>
    <dbReference type="NCBI Taxonomy" id="3051826"/>
    <lineage>
        <taxon>Bacteria</taxon>
        <taxon>Pseudomonadati</taxon>
        <taxon>Bacteroidota</taxon>
        <taxon>Cytophagia</taxon>
        <taxon>Cytophagales</taxon>
        <taxon>Splendidivirgaceae</taxon>
        <taxon>Splendidivirga</taxon>
    </lineage>
</organism>